<gene>
    <name evidence="2" type="ORF">SLS63_002213</name>
</gene>
<dbReference type="Proteomes" id="UP001430848">
    <property type="component" value="Unassembled WGS sequence"/>
</dbReference>
<evidence type="ECO:0000313" key="3">
    <source>
        <dbReference type="Proteomes" id="UP001430848"/>
    </source>
</evidence>
<accession>A0ABR1PKH0</accession>
<name>A0ABR1PKH0_DIAER</name>
<evidence type="ECO:0000313" key="2">
    <source>
        <dbReference type="EMBL" id="KAK7738876.1"/>
    </source>
</evidence>
<feature type="region of interest" description="Disordered" evidence="1">
    <location>
        <begin position="64"/>
        <end position="115"/>
    </location>
</feature>
<proteinExistence type="predicted"/>
<evidence type="ECO:0008006" key="4">
    <source>
        <dbReference type="Google" id="ProtNLM"/>
    </source>
</evidence>
<evidence type="ECO:0000256" key="1">
    <source>
        <dbReference type="SAM" id="MobiDB-lite"/>
    </source>
</evidence>
<organism evidence="2 3">
    <name type="scientific">Diaporthe eres</name>
    <name type="common">Phomopsis oblonga</name>
    <dbReference type="NCBI Taxonomy" id="83184"/>
    <lineage>
        <taxon>Eukaryota</taxon>
        <taxon>Fungi</taxon>
        <taxon>Dikarya</taxon>
        <taxon>Ascomycota</taxon>
        <taxon>Pezizomycotina</taxon>
        <taxon>Sordariomycetes</taxon>
        <taxon>Sordariomycetidae</taxon>
        <taxon>Diaporthales</taxon>
        <taxon>Diaporthaceae</taxon>
        <taxon>Diaporthe</taxon>
        <taxon>Diaporthe eres species complex</taxon>
    </lineage>
</organism>
<reference evidence="2 3" key="1">
    <citation type="submission" date="2024-02" db="EMBL/GenBank/DDBJ databases">
        <title>De novo assembly and annotation of 12 fungi associated with fruit tree decline syndrome in Ontario, Canada.</title>
        <authorList>
            <person name="Sulman M."/>
            <person name="Ellouze W."/>
            <person name="Ilyukhin E."/>
        </authorList>
    </citation>
    <scope>NUCLEOTIDE SEQUENCE [LARGE SCALE GENOMIC DNA]</scope>
    <source>
        <strain evidence="2 3">M169</strain>
    </source>
</reference>
<comment type="caution">
    <text evidence="2">The sequence shown here is derived from an EMBL/GenBank/DDBJ whole genome shotgun (WGS) entry which is preliminary data.</text>
</comment>
<keyword evidence="3" id="KW-1185">Reference proteome</keyword>
<dbReference type="EMBL" id="JAKNSF020000005">
    <property type="protein sequence ID" value="KAK7738876.1"/>
    <property type="molecule type" value="Genomic_DNA"/>
</dbReference>
<sequence>MLSDQDEDQEDFGLYLADETKSQCKLSVVSTLPDIDPEYLTRVCTEAQWDANRVIDQIFDQMEKGKPYPRVPKPNLLKRKRDDDEEPSGPDETAAKFDNEERRRQLKAASYKKTW</sequence>
<feature type="compositionally biased region" description="Basic and acidic residues" evidence="1">
    <location>
        <begin position="93"/>
        <end position="103"/>
    </location>
</feature>
<protein>
    <recommendedName>
        <fullName evidence="4">CUE domain-containing protein</fullName>
    </recommendedName>
</protein>